<dbReference type="Gene3D" id="3.40.50.720">
    <property type="entry name" value="NAD(P)-binding Rossmann-like Domain"/>
    <property type="match status" value="1"/>
</dbReference>
<keyword evidence="2" id="KW-0456">Lyase</keyword>
<evidence type="ECO:0000259" key="1">
    <source>
        <dbReference type="Pfam" id="PF16363"/>
    </source>
</evidence>
<comment type="caution">
    <text evidence="2">The sequence shown here is derived from an EMBL/GenBank/DDBJ whole genome shotgun (WGS) entry which is preliminary data.</text>
</comment>
<dbReference type="RefSeq" id="WP_230774190.1">
    <property type="nucleotide sequence ID" value="NZ_JAJNCT010000009.1"/>
</dbReference>
<dbReference type="Gene3D" id="3.90.25.10">
    <property type="entry name" value="UDP-galactose 4-epimerase, domain 1"/>
    <property type="match status" value="1"/>
</dbReference>
<accession>A0AAW4XXE6</accession>
<dbReference type="GO" id="GO:0008446">
    <property type="term" value="F:GDP-mannose 4,6-dehydratase activity"/>
    <property type="evidence" value="ECO:0007669"/>
    <property type="project" value="UniProtKB-EC"/>
</dbReference>
<dbReference type="AlphaFoldDB" id="A0AAW4XXE6"/>
<keyword evidence="3" id="KW-1185">Reference proteome</keyword>
<dbReference type="Proteomes" id="UP001199260">
    <property type="component" value="Unassembled WGS sequence"/>
</dbReference>
<dbReference type="InterPro" id="IPR036291">
    <property type="entry name" value="NAD(P)-bd_dom_sf"/>
</dbReference>
<dbReference type="PANTHER" id="PTHR43000">
    <property type="entry name" value="DTDP-D-GLUCOSE 4,6-DEHYDRATASE-RELATED"/>
    <property type="match status" value="1"/>
</dbReference>
<dbReference type="EC" id="4.2.1.47" evidence="2"/>
<proteinExistence type="predicted"/>
<dbReference type="InterPro" id="IPR016040">
    <property type="entry name" value="NAD(P)-bd_dom"/>
</dbReference>
<organism evidence="2 3">
    <name type="scientific">Comamonas koreensis</name>
    <dbReference type="NCBI Taxonomy" id="160825"/>
    <lineage>
        <taxon>Bacteria</taxon>
        <taxon>Pseudomonadati</taxon>
        <taxon>Pseudomonadota</taxon>
        <taxon>Betaproteobacteria</taxon>
        <taxon>Burkholderiales</taxon>
        <taxon>Comamonadaceae</taxon>
        <taxon>Comamonas</taxon>
    </lineage>
</organism>
<evidence type="ECO:0000313" key="2">
    <source>
        <dbReference type="EMBL" id="MCD2165499.1"/>
    </source>
</evidence>
<gene>
    <name evidence="2" type="ORF">LPW39_10155</name>
</gene>
<dbReference type="EMBL" id="JAJNCT010000009">
    <property type="protein sequence ID" value="MCD2165499.1"/>
    <property type="molecule type" value="Genomic_DNA"/>
</dbReference>
<name>A0AAW4XXE6_9BURK</name>
<evidence type="ECO:0000313" key="3">
    <source>
        <dbReference type="Proteomes" id="UP001199260"/>
    </source>
</evidence>
<dbReference type="SUPFAM" id="SSF51735">
    <property type="entry name" value="NAD(P)-binding Rossmann-fold domains"/>
    <property type="match status" value="1"/>
</dbReference>
<reference evidence="2 3" key="1">
    <citation type="submission" date="2021-11" db="EMBL/GenBank/DDBJ databases">
        <title>Genome sequence.</title>
        <authorList>
            <person name="Sun Q."/>
        </authorList>
    </citation>
    <scope>NUCLEOTIDE SEQUENCE [LARGE SCALE GENOMIC DNA]</scope>
    <source>
        <strain evidence="2 3">KCTC 12005</strain>
    </source>
</reference>
<sequence length="315" mass="33791">MNAAANAVGAAAQKRVLLTGAQGFTGQHLVPLLRAAGWDVWSLDRSASDGAGLIPAAQCLQADLLDEAALQSAVHQISPQAVVHLAAIAFVGHGSADDFYRVNVVGTRHLLQALGTLPVKPQCVLLASSANIYGNSHEGALPEGTTANPANDYAVSKLAMEYMARLWLPQLPVVLVRPFNYTGLGQSPQFLIPKIVDHALRKADVIELGNLDVDRDFSDVRDVAAAYVRLLDSAAQGIAVGGVFNVGSGCTWSLRDVLAQVQQISGHTMEVRVNPAFVRANEVRILRADTTALEQAIGEWRSYQLEDTLRWMLRA</sequence>
<dbReference type="Pfam" id="PF16363">
    <property type="entry name" value="GDP_Man_Dehyd"/>
    <property type="match status" value="1"/>
</dbReference>
<protein>
    <submittedName>
        <fullName evidence="2">GDP-mannose 4,6-dehydratase</fullName>
        <ecNumber evidence="2">4.2.1.47</ecNumber>
    </submittedName>
</protein>
<feature type="domain" description="NAD(P)-binding" evidence="1">
    <location>
        <begin position="17"/>
        <end position="310"/>
    </location>
</feature>